<evidence type="ECO:0000313" key="1">
    <source>
        <dbReference type="EMBL" id="KAK7321436.1"/>
    </source>
</evidence>
<dbReference type="EMBL" id="JAYMYQ010000007">
    <property type="protein sequence ID" value="KAK7321436.1"/>
    <property type="molecule type" value="Genomic_DNA"/>
</dbReference>
<reference evidence="1 2" key="1">
    <citation type="submission" date="2024-01" db="EMBL/GenBank/DDBJ databases">
        <title>The genomes of 5 underutilized Papilionoideae crops provide insights into root nodulation and disease resistanc.</title>
        <authorList>
            <person name="Jiang F."/>
        </authorList>
    </citation>
    <scope>NUCLEOTIDE SEQUENCE [LARGE SCALE GENOMIC DNA]</scope>
    <source>
        <strain evidence="1">LVBAO_FW01</strain>
        <tissue evidence="1">Leaves</tissue>
    </source>
</reference>
<proteinExistence type="predicted"/>
<gene>
    <name evidence="1" type="ORF">VNO77_32084</name>
</gene>
<organism evidence="1 2">
    <name type="scientific">Canavalia gladiata</name>
    <name type="common">Sword bean</name>
    <name type="synonym">Dolichos gladiatus</name>
    <dbReference type="NCBI Taxonomy" id="3824"/>
    <lineage>
        <taxon>Eukaryota</taxon>
        <taxon>Viridiplantae</taxon>
        <taxon>Streptophyta</taxon>
        <taxon>Embryophyta</taxon>
        <taxon>Tracheophyta</taxon>
        <taxon>Spermatophyta</taxon>
        <taxon>Magnoliopsida</taxon>
        <taxon>eudicotyledons</taxon>
        <taxon>Gunneridae</taxon>
        <taxon>Pentapetalae</taxon>
        <taxon>rosids</taxon>
        <taxon>fabids</taxon>
        <taxon>Fabales</taxon>
        <taxon>Fabaceae</taxon>
        <taxon>Papilionoideae</taxon>
        <taxon>50 kb inversion clade</taxon>
        <taxon>NPAAA clade</taxon>
        <taxon>indigoferoid/millettioid clade</taxon>
        <taxon>Phaseoleae</taxon>
        <taxon>Canavalia</taxon>
    </lineage>
</organism>
<evidence type="ECO:0000313" key="2">
    <source>
        <dbReference type="Proteomes" id="UP001367508"/>
    </source>
</evidence>
<protein>
    <submittedName>
        <fullName evidence="1">Uncharacterized protein</fullName>
    </submittedName>
</protein>
<keyword evidence="2" id="KW-1185">Reference proteome</keyword>
<dbReference type="AlphaFoldDB" id="A0AAN9KQX2"/>
<accession>A0AAN9KQX2</accession>
<name>A0AAN9KQX2_CANGL</name>
<comment type="caution">
    <text evidence="1">The sequence shown here is derived from an EMBL/GenBank/DDBJ whole genome shotgun (WGS) entry which is preliminary data.</text>
</comment>
<dbReference type="Proteomes" id="UP001367508">
    <property type="component" value="Unassembled WGS sequence"/>
</dbReference>
<sequence>MLLKHANKNPDLTSKIVRQSKIYFQHLLNDDTPIPNLFDNVIESTTAQTNHAVAELEALNFHQLLYDETLTPQFGPTNAARELVLEAPEFEQLLLPSNDKTDPTQNLLPNFGKTEHITELVEIPITEAAIRLENEQFMLIFDGGTPHAPIKSCSCS</sequence>